<gene>
    <name evidence="1" type="ORF">F9B85_09105</name>
</gene>
<dbReference type="RefSeq" id="WP_151620137.1">
    <property type="nucleotide sequence ID" value="NZ_WBXO01000006.1"/>
</dbReference>
<comment type="caution">
    <text evidence="1">The sequence shown here is derived from an EMBL/GenBank/DDBJ whole genome shotgun (WGS) entry which is preliminary data.</text>
</comment>
<protein>
    <submittedName>
        <fullName evidence="1">Uracil-DNA glycosylase</fullName>
    </submittedName>
</protein>
<dbReference type="AlphaFoldDB" id="A0A6I0F016"/>
<accession>A0A6I0F016</accession>
<evidence type="ECO:0000313" key="1">
    <source>
        <dbReference type="EMBL" id="KAB2952312.1"/>
    </source>
</evidence>
<name>A0A6I0F016_9FIRM</name>
<dbReference type="OrthoDB" id="9807346at2"/>
<dbReference type="Proteomes" id="UP000468766">
    <property type="component" value="Unassembled WGS sequence"/>
</dbReference>
<sequence>MSNKDKNVTISEKQRINCLRCEHFYITWEPKFPRGCKLLNFKTRSMPSLVVFQSCGHPCDGFREKKKL</sequence>
<organism evidence="1 2">
    <name type="scientific">Heliorestis acidaminivorans</name>
    <dbReference type="NCBI Taxonomy" id="553427"/>
    <lineage>
        <taxon>Bacteria</taxon>
        <taxon>Bacillati</taxon>
        <taxon>Bacillota</taxon>
        <taxon>Clostridia</taxon>
        <taxon>Eubacteriales</taxon>
        <taxon>Heliobacteriaceae</taxon>
        <taxon>Heliorestis</taxon>
    </lineage>
</organism>
<evidence type="ECO:0000313" key="2">
    <source>
        <dbReference type="Proteomes" id="UP000468766"/>
    </source>
</evidence>
<dbReference type="EMBL" id="WBXO01000006">
    <property type="protein sequence ID" value="KAB2952312.1"/>
    <property type="molecule type" value="Genomic_DNA"/>
</dbReference>
<keyword evidence="2" id="KW-1185">Reference proteome</keyword>
<reference evidence="1 2" key="1">
    <citation type="submission" date="2019-10" db="EMBL/GenBank/DDBJ databases">
        <title>Whole-genome sequence of the extremophile Heliorestis acidaminivorans DSM 24790.</title>
        <authorList>
            <person name="Kyndt J.A."/>
            <person name="Meyer T.E."/>
        </authorList>
    </citation>
    <scope>NUCLEOTIDE SEQUENCE [LARGE SCALE GENOMIC DNA]</scope>
    <source>
        <strain evidence="1 2">DSM 24790</strain>
    </source>
</reference>
<proteinExistence type="predicted"/>